<accession>A0AAD9VZK6</accession>
<protein>
    <submittedName>
        <fullName evidence="1">Uncharacterized protein</fullName>
    </submittedName>
</protein>
<reference evidence="1" key="1">
    <citation type="submission" date="2023-06" db="EMBL/GenBank/DDBJ databases">
        <authorList>
            <person name="Noh H."/>
        </authorList>
    </citation>
    <scope>NUCLEOTIDE SEQUENCE</scope>
    <source>
        <strain evidence="1">DUCC20226</strain>
    </source>
</reference>
<gene>
    <name evidence="1" type="ORF">N8I77_010860</name>
</gene>
<dbReference type="EMBL" id="JAUJFL010000006">
    <property type="protein sequence ID" value="KAK2601406.1"/>
    <property type="molecule type" value="Genomic_DNA"/>
</dbReference>
<keyword evidence="2" id="KW-1185">Reference proteome</keyword>
<sequence>MAMQRATAYLADTSGPFKQLLLTEKTSQAVKALIHEKKDAMRAVIQQSIEQDIPYHVVYGDMKWLDLDIAGLKRLLESNEESRLRWRRFHILAWRNASKRPLKVVDLPKELLTLIFSNFQDIHAEQVSPKAFPSDEQLKLPSPDVDSIKSVRLTCRACCDVASQFLMPLLDISLTQSSLQHLEQVSKHPTISKGVRTLKMNTNTYSPVLANDRGRFYETTVYRLRELRRMFDHEATETEREVVKDCRLIGICAKPKHCKMRGLDMAQEETQDVMMALEKLRNQDIHTTMSLDPFETKISKAIAAAHEEYGRRYLEQKSLTQDGQAYAYISAAVRQMPSVHELIIDHQSTCHWQNAFKSGWDKRLDAQKYKTILRGRNPFWQLMVHAGPWKDRGSLQPCLKLKLPSIFHAGSENLTRLDIGIISFSKFHLESKAELQRLRRACQQLKVVQVTFILPVYGPSNAPTLATTYSLLEAILSSPRLEEVGVYITSARRLQDLDLAARLGLILASLPWHKLRKAYLAYFPIGVAALRDFMEKVPEKMNVILSNIYLLEGSWAQALEIMRGKVDSSSRIVNPRGGEMEYLSQRECRYLREEFHDELREGRYSMQRCPGPASFYIRGGNIPNPLMWGPDA</sequence>
<comment type="caution">
    <text evidence="1">The sequence shown here is derived from an EMBL/GenBank/DDBJ whole genome shotgun (WGS) entry which is preliminary data.</text>
</comment>
<proteinExistence type="predicted"/>
<evidence type="ECO:0000313" key="2">
    <source>
        <dbReference type="Proteomes" id="UP001265746"/>
    </source>
</evidence>
<dbReference type="Proteomes" id="UP001265746">
    <property type="component" value="Unassembled WGS sequence"/>
</dbReference>
<name>A0AAD9VZK6_PHOAM</name>
<dbReference type="AlphaFoldDB" id="A0AAD9VZK6"/>
<evidence type="ECO:0000313" key="1">
    <source>
        <dbReference type="EMBL" id="KAK2601406.1"/>
    </source>
</evidence>
<organism evidence="1 2">
    <name type="scientific">Phomopsis amygdali</name>
    <name type="common">Fusicoccum amygdali</name>
    <dbReference type="NCBI Taxonomy" id="1214568"/>
    <lineage>
        <taxon>Eukaryota</taxon>
        <taxon>Fungi</taxon>
        <taxon>Dikarya</taxon>
        <taxon>Ascomycota</taxon>
        <taxon>Pezizomycotina</taxon>
        <taxon>Sordariomycetes</taxon>
        <taxon>Sordariomycetidae</taxon>
        <taxon>Diaporthales</taxon>
        <taxon>Diaporthaceae</taxon>
        <taxon>Diaporthe</taxon>
    </lineage>
</organism>